<proteinExistence type="predicted"/>
<protein>
    <submittedName>
        <fullName evidence="2">Uncharacterized protein</fullName>
    </submittedName>
</protein>
<evidence type="ECO:0000256" key="1">
    <source>
        <dbReference type="SAM" id="MobiDB-lite"/>
    </source>
</evidence>
<dbReference type="AlphaFoldDB" id="A0AAU9DCC5"/>
<evidence type="ECO:0000313" key="2">
    <source>
        <dbReference type="EMBL" id="BDD10065.1"/>
    </source>
</evidence>
<dbReference type="RefSeq" id="WP_338391643.1">
    <property type="nucleotide sequence ID" value="NZ_AP025314.1"/>
</dbReference>
<name>A0AAU9DCC5_9BACT</name>
<feature type="region of interest" description="Disordered" evidence="1">
    <location>
        <begin position="1"/>
        <end position="20"/>
    </location>
</feature>
<organism evidence="2 3">
    <name type="scientific">Fulvitalea axinellae</name>
    <dbReference type="NCBI Taxonomy" id="1182444"/>
    <lineage>
        <taxon>Bacteria</taxon>
        <taxon>Pseudomonadati</taxon>
        <taxon>Bacteroidota</taxon>
        <taxon>Cytophagia</taxon>
        <taxon>Cytophagales</taxon>
        <taxon>Persicobacteraceae</taxon>
        <taxon>Fulvitalea</taxon>
    </lineage>
</organism>
<dbReference type="EMBL" id="AP025314">
    <property type="protein sequence ID" value="BDD10065.1"/>
    <property type="molecule type" value="Genomic_DNA"/>
</dbReference>
<sequence length="193" mass="22688">MEEEFEDDENKGKSYSIDLDKLLPPDKYHLIAENIEECQQFADDMAKNLKEAEGKDMRTVHLEHELDLIEARIHRELESMRGGVNEVRDLLGNQNDEKKDQEPSSIWEDEHYMELYDELEKVYTQEVLDQFKNEKEEGFFIFRRHICWKTHLVSIKAQRAVTVRYLEEHVVPGNIGEGVVTFEGQTYIAGKPD</sequence>
<dbReference type="KEGG" id="fax:FUAX_24970"/>
<evidence type="ECO:0000313" key="3">
    <source>
        <dbReference type="Proteomes" id="UP001348817"/>
    </source>
</evidence>
<reference evidence="2 3" key="1">
    <citation type="submission" date="2021-12" db="EMBL/GenBank/DDBJ databases">
        <title>Genome sequencing of bacteria with rrn-lacking chromosome and rrn-plasmid.</title>
        <authorList>
            <person name="Anda M."/>
            <person name="Iwasaki W."/>
        </authorList>
    </citation>
    <scope>NUCLEOTIDE SEQUENCE [LARGE SCALE GENOMIC DNA]</scope>
    <source>
        <strain evidence="2 3">DSM 100852</strain>
    </source>
</reference>
<gene>
    <name evidence="2" type="ORF">FUAX_24970</name>
</gene>
<accession>A0AAU9DCC5</accession>
<keyword evidence="3" id="KW-1185">Reference proteome</keyword>
<dbReference type="Proteomes" id="UP001348817">
    <property type="component" value="Chromosome"/>
</dbReference>